<feature type="chain" id="PRO_5034697152" evidence="1">
    <location>
        <begin position="23"/>
        <end position="264"/>
    </location>
</feature>
<dbReference type="AlphaFoldDB" id="A0A8B8CIZ1"/>
<accession>A0A8B8CIZ1</accession>
<sequence length="264" mass="29164">MKIPVSLSLFILSCTSIGFSTSNTVIHPASFKSVAVDTILDISCSVVGAATASSSGLQLQKCVPRPNSCQILTPVRRTNTTYYYKEAFNIAGPMLIDFICNSTAGTGNSSHLSVVVGYKPKLPDTVDCISLNKADLKCTWKIPEINLKNSVKSNWTITYSDGSREYKNNFSAQAYRPCPEPKPIEQESTIHCNIPDHYVELIDTFEPSSNYTMNVTLNNSIGVASRLYQITVSNIVKLTPPTMRIEPRKDTLEVFLELPSDYVF</sequence>
<dbReference type="KEGG" id="cvn:111119356"/>
<keyword evidence="1" id="KW-0732">Signal</keyword>
<dbReference type="Proteomes" id="UP000694844">
    <property type="component" value="Chromosome 2"/>
</dbReference>
<feature type="signal peptide" evidence="1">
    <location>
        <begin position="1"/>
        <end position="22"/>
    </location>
</feature>
<proteinExistence type="predicted"/>
<evidence type="ECO:0000313" key="2">
    <source>
        <dbReference type="Proteomes" id="UP000694844"/>
    </source>
</evidence>
<gene>
    <name evidence="3" type="primary">LOC111119356</name>
</gene>
<reference evidence="3" key="1">
    <citation type="submission" date="2025-08" db="UniProtKB">
        <authorList>
            <consortium name="RefSeq"/>
        </authorList>
    </citation>
    <scope>IDENTIFICATION</scope>
    <source>
        <tissue evidence="3">Whole sample</tissue>
    </source>
</reference>
<name>A0A8B8CIZ1_CRAVI</name>
<organism evidence="2 3">
    <name type="scientific">Crassostrea virginica</name>
    <name type="common">Eastern oyster</name>
    <dbReference type="NCBI Taxonomy" id="6565"/>
    <lineage>
        <taxon>Eukaryota</taxon>
        <taxon>Metazoa</taxon>
        <taxon>Spiralia</taxon>
        <taxon>Lophotrochozoa</taxon>
        <taxon>Mollusca</taxon>
        <taxon>Bivalvia</taxon>
        <taxon>Autobranchia</taxon>
        <taxon>Pteriomorphia</taxon>
        <taxon>Ostreida</taxon>
        <taxon>Ostreoidea</taxon>
        <taxon>Ostreidae</taxon>
        <taxon>Crassostrea</taxon>
    </lineage>
</organism>
<dbReference type="GeneID" id="111119356"/>
<dbReference type="Gene3D" id="2.60.40.10">
    <property type="entry name" value="Immunoglobulins"/>
    <property type="match status" value="1"/>
</dbReference>
<dbReference type="SUPFAM" id="SSF49265">
    <property type="entry name" value="Fibronectin type III"/>
    <property type="match status" value="1"/>
</dbReference>
<keyword evidence="2" id="KW-1185">Reference proteome</keyword>
<evidence type="ECO:0000256" key="1">
    <source>
        <dbReference type="SAM" id="SignalP"/>
    </source>
</evidence>
<dbReference type="OrthoDB" id="6114043at2759"/>
<dbReference type="InterPro" id="IPR013783">
    <property type="entry name" value="Ig-like_fold"/>
</dbReference>
<dbReference type="InterPro" id="IPR036116">
    <property type="entry name" value="FN3_sf"/>
</dbReference>
<evidence type="ECO:0000313" key="3">
    <source>
        <dbReference type="RefSeq" id="XP_022315134.1"/>
    </source>
</evidence>
<protein>
    <submittedName>
        <fullName evidence="3">Uncharacterized protein LOC111119356 isoform X1</fullName>
    </submittedName>
</protein>
<dbReference type="RefSeq" id="XP_022315134.1">
    <property type="nucleotide sequence ID" value="XM_022459426.1"/>
</dbReference>